<reference evidence="1 2" key="1">
    <citation type="submission" date="2020-02" db="EMBL/GenBank/DDBJ databases">
        <authorList>
            <person name="Li X.-J."/>
            <person name="Han X.-M."/>
        </authorList>
    </citation>
    <scope>NUCLEOTIDE SEQUENCE [LARGE SCALE GENOMIC DNA]</scope>
    <source>
        <strain evidence="1 2">CCTCC AB 2017055</strain>
    </source>
</reference>
<dbReference type="RefSeq" id="WP_163742040.1">
    <property type="nucleotide sequence ID" value="NZ_JAAGOA010000018.1"/>
</dbReference>
<proteinExistence type="predicted"/>
<comment type="caution">
    <text evidence="1">The sequence shown here is derived from an EMBL/GenBank/DDBJ whole genome shotgun (WGS) entry which is preliminary data.</text>
</comment>
<name>A0A6L9SES4_9ACTN</name>
<dbReference type="EMBL" id="JAAGOA010000018">
    <property type="protein sequence ID" value="NEE02991.1"/>
    <property type="molecule type" value="Genomic_DNA"/>
</dbReference>
<protein>
    <submittedName>
        <fullName evidence="1">Uncharacterized protein</fullName>
    </submittedName>
</protein>
<evidence type="ECO:0000313" key="2">
    <source>
        <dbReference type="Proteomes" id="UP000475214"/>
    </source>
</evidence>
<evidence type="ECO:0000313" key="1">
    <source>
        <dbReference type="EMBL" id="NEE02991.1"/>
    </source>
</evidence>
<dbReference type="AlphaFoldDB" id="A0A6L9SES4"/>
<sequence>MFQFGAAAYAHMTSVLVTMLAVIFVTGLALVLLPALGQALRVVVSAVVRRRQERRSAAWQHAEAVRGIAQLEWYLGRRDARH</sequence>
<organism evidence="1 2">
    <name type="scientific">Phytoactinopolyspora halotolerans</name>
    <dbReference type="NCBI Taxonomy" id="1981512"/>
    <lineage>
        <taxon>Bacteria</taxon>
        <taxon>Bacillati</taxon>
        <taxon>Actinomycetota</taxon>
        <taxon>Actinomycetes</taxon>
        <taxon>Jiangellales</taxon>
        <taxon>Jiangellaceae</taxon>
        <taxon>Phytoactinopolyspora</taxon>
    </lineage>
</organism>
<gene>
    <name evidence="1" type="ORF">G1H10_22770</name>
</gene>
<accession>A0A6L9SES4</accession>
<keyword evidence="2" id="KW-1185">Reference proteome</keyword>
<dbReference type="Proteomes" id="UP000475214">
    <property type="component" value="Unassembled WGS sequence"/>
</dbReference>